<dbReference type="EMBL" id="SMKI01000069">
    <property type="protein sequence ID" value="TDC76771.1"/>
    <property type="molecule type" value="Genomic_DNA"/>
</dbReference>
<feature type="domain" description="SPW repeat-containing integral membrane" evidence="2">
    <location>
        <begin position="26"/>
        <end position="124"/>
    </location>
</feature>
<dbReference type="OrthoDB" id="3854059at2"/>
<evidence type="ECO:0000313" key="3">
    <source>
        <dbReference type="EMBL" id="TDC76771.1"/>
    </source>
</evidence>
<feature type="transmembrane region" description="Helical" evidence="1">
    <location>
        <begin position="113"/>
        <end position="132"/>
    </location>
</feature>
<evidence type="ECO:0000259" key="2">
    <source>
        <dbReference type="Pfam" id="PF03779"/>
    </source>
</evidence>
<evidence type="ECO:0000313" key="4">
    <source>
        <dbReference type="Proteomes" id="UP000295345"/>
    </source>
</evidence>
<keyword evidence="1" id="KW-0472">Membrane</keyword>
<keyword evidence="1" id="KW-0812">Transmembrane</keyword>
<name>A0A4R4TGL2_9ACTN</name>
<gene>
    <name evidence="3" type="ORF">E1283_08980</name>
</gene>
<protein>
    <recommendedName>
        <fullName evidence="2">SPW repeat-containing integral membrane domain-containing protein</fullName>
    </recommendedName>
</protein>
<accession>A0A4R4TGL2</accession>
<sequence length="143" mass="15016">MARKDVEAADARRRVVRKGQHDDVLGVLMLISGAALFFGPWVAGQMADAARDANINELVVGLIVVFVAGSRLSSGGGIRNDLVILLAGGWMIAAPFLLGLGNTRVAGPRPFDIFVGVVLTVLAVVGLGLLRASRRPAPRARHA</sequence>
<dbReference type="Pfam" id="PF03779">
    <property type="entry name" value="SPW"/>
    <property type="match status" value="1"/>
</dbReference>
<feature type="transmembrane region" description="Helical" evidence="1">
    <location>
        <begin position="24"/>
        <end position="43"/>
    </location>
</feature>
<dbReference type="AlphaFoldDB" id="A0A4R4TGL2"/>
<evidence type="ECO:0000256" key="1">
    <source>
        <dbReference type="SAM" id="Phobius"/>
    </source>
</evidence>
<proteinExistence type="predicted"/>
<dbReference type="Proteomes" id="UP000295345">
    <property type="component" value="Unassembled WGS sequence"/>
</dbReference>
<dbReference type="InterPro" id="IPR005530">
    <property type="entry name" value="SPW"/>
</dbReference>
<feature type="transmembrane region" description="Helical" evidence="1">
    <location>
        <begin position="55"/>
        <end position="73"/>
    </location>
</feature>
<reference evidence="3 4" key="1">
    <citation type="submission" date="2019-03" db="EMBL/GenBank/DDBJ databases">
        <title>Draft genome sequences of novel Actinobacteria.</title>
        <authorList>
            <person name="Sahin N."/>
            <person name="Ay H."/>
            <person name="Saygin H."/>
        </authorList>
    </citation>
    <scope>NUCLEOTIDE SEQUENCE [LARGE SCALE GENOMIC DNA]</scope>
    <source>
        <strain evidence="3 4">DSM 41900</strain>
    </source>
</reference>
<feature type="transmembrane region" description="Helical" evidence="1">
    <location>
        <begin position="82"/>
        <end position="101"/>
    </location>
</feature>
<keyword evidence="4" id="KW-1185">Reference proteome</keyword>
<keyword evidence="1" id="KW-1133">Transmembrane helix</keyword>
<organism evidence="3 4">
    <name type="scientific">Streptomyces hainanensis</name>
    <dbReference type="NCBI Taxonomy" id="402648"/>
    <lineage>
        <taxon>Bacteria</taxon>
        <taxon>Bacillati</taxon>
        <taxon>Actinomycetota</taxon>
        <taxon>Actinomycetes</taxon>
        <taxon>Kitasatosporales</taxon>
        <taxon>Streptomycetaceae</taxon>
        <taxon>Streptomyces</taxon>
    </lineage>
</organism>
<comment type="caution">
    <text evidence="3">The sequence shown here is derived from an EMBL/GenBank/DDBJ whole genome shotgun (WGS) entry which is preliminary data.</text>
</comment>
<dbReference type="RefSeq" id="WP_132817399.1">
    <property type="nucleotide sequence ID" value="NZ_SMKI01000069.1"/>
</dbReference>